<evidence type="ECO:0000256" key="1">
    <source>
        <dbReference type="SAM" id="Phobius"/>
    </source>
</evidence>
<dbReference type="Proteomes" id="UP000803844">
    <property type="component" value="Unassembled WGS sequence"/>
</dbReference>
<keyword evidence="1" id="KW-0812">Transmembrane</keyword>
<name>A0A9P4XZ87_CRYP1</name>
<keyword evidence="3" id="KW-1185">Reference proteome</keyword>
<feature type="transmembrane region" description="Helical" evidence="1">
    <location>
        <begin position="7"/>
        <end position="25"/>
    </location>
</feature>
<proteinExistence type="predicted"/>
<dbReference type="AlphaFoldDB" id="A0A9P4XZ87"/>
<evidence type="ECO:0000313" key="3">
    <source>
        <dbReference type="Proteomes" id="UP000803844"/>
    </source>
</evidence>
<sequence length="51" mass="5854">INFIISLLGFISFYNKAYNAILIIINKYSKYALYIPIIIQLISSNLANIML</sequence>
<dbReference type="RefSeq" id="XP_040774458.1">
    <property type="nucleotide sequence ID" value="XM_040917501.1"/>
</dbReference>
<feature type="non-terminal residue" evidence="2">
    <location>
        <position position="1"/>
    </location>
</feature>
<protein>
    <submittedName>
        <fullName evidence="2">Uncharacterized protein</fullName>
    </submittedName>
</protein>
<dbReference type="EMBL" id="MU032349">
    <property type="protein sequence ID" value="KAF3763497.1"/>
    <property type="molecule type" value="Genomic_DNA"/>
</dbReference>
<comment type="caution">
    <text evidence="2">The sequence shown here is derived from an EMBL/GenBank/DDBJ whole genome shotgun (WGS) entry which is preliminary data.</text>
</comment>
<accession>A0A9P4XZ87</accession>
<dbReference type="GeneID" id="63834630"/>
<evidence type="ECO:0000313" key="2">
    <source>
        <dbReference type="EMBL" id="KAF3763497.1"/>
    </source>
</evidence>
<keyword evidence="1" id="KW-1133">Transmembrane helix</keyword>
<reference evidence="2" key="1">
    <citation type="journal article" date="2020" name="Phytopathology">
        <title>Genome sequence of the chestnut blight fungus Cryphonectria parasitica EP155: A fundamental resource for an archetypical invasive plant pathogen.</title>
        <authorList>
            <person name="Crouch J.A."/>
            <person name="Dawe A."/>
            <person name="Aerts A."/>
            <person name="Barry K."/>
            <person name="Churchill A.C.L."/>
            <person name="Grimwood J."/>
            <person name="Hillman B."/>
            <person name="Milgroom M.G."/>
            <person name="Pangilinan J."/>
            <person name="Smith M."/>
            <person name="Salamov A."/>
            <person name="Schmutz J."/>
            <person name="Yadav J."/>
            <person name="Grigoriev I.V."/>
            <person name="Nuss D."/>
        </authorList>
    </citation>
    <scope>NUCLEOTIDE SEQUENCE</scope>
    <source>
        <strain evidence="2">EP155</strain>
    </source>
</reference>
<feature type="transmembrane region" description="Helical" evidence="1">
    <location>
        <begin position="31"/>
        <end position="50"/>
    </location>
</feature>
<organism evidence="2 3">
    <name type="scientific">Cryphonectria parasitica (strain ATCC 38755 / EP155)</name>
    <dbReference type="NCBI Taxonomy" id="660469"/>
    <lineage>
        <taxon>Eukaryota</taxon>
        <taxon>Fungi</taxon>
        <taxon>Dikarya</taxon>
        <taxon>Ascomycota</taxon>
        <taxon>Pezizomycotina</taxon>
        <taxon>Sordariomycetes</taxon>
        <taxon>Sordariomycetidae</taxon>
        <taxon>Diaporthales</taxon>
        <taxon>Cryphonectriaceae</taxon>
        <taxon>Cryphonectria-Endothia species complex</taxon>
        <taxon>Cryphonectria</taxon>
    </lineage>
</organism>
<gene>
    <name evidence="2" type="ORF">M406DRAFT_262310</name>
</gene>
<keyword evidence="1" id="KW-0472">Membrane</keyword>